<proteinExistence type="inferred from homology"/>
<keyword evidence="3" id="KW-0238">DNA-binding</keyword>
<gene>
    <name evidence="4" type="ORF">GBZ86_02600</name>
</gene>
<evidence type="ECO:0000256" key="3">
    <source>
        <dbReference type="ARBA" id="ARBA00023125"/>
    </source>
</evidence>
<comment type="function">
    <text evidence="1">SASP are bound to spore DNA. They are double-stranded DNA-binding proteins that cause DNA to change to an a-like conformation. They protect the DNA backbone from chemical and enzymatic cleavage and are thus involved in dormant spore's high resistance to UV light.</text>
</comment>
<dbReference type="EMBL" id="WHJC01000015">
    <property type="protein sequence ID" value="MPQ42645.1"/>
    <property type="molecule type" value="Genomic_DNA"/>
</dbReference>
<dbReference type="GO" id="GO:0006265">
    <property type="term" value="P:DNA topological change"/>
    <property type="evidence" value="ECO:0007669"/>
    <property type="project" value="InterPro"/>
</dbReference>
<organism evidence="4 5">
    <name type="scientific">Clostridium tarantellae</name>
    <dbReference type="NCBI Taxonomy" id="39493"/>
    <lineage>
        <taxon>Bacteria</taxon>
        <taxon>Bacillati</taxon>
        <taxon>Bacillota</taxon>
        <taxon>Clostridia</taxon>
        <taxon>Eubacteriales</taxon>
        <taxon>Clostridiaceae</taxon>
        <taxon>Clostridium</taxon>
    </lineage>
</organism>
<dbReference type="RefSeq" id="WP_152887459.1">
    <property type="nucleotide sequence ID" value="NZ_WHJC01000015.1"/>
</dbReference>
<evidence type="ECO:0000313" key="4">
    <source>
        <dbReference type="EMBL" id="MPQ42645.1"/>
    </source>
</evidence>
<dbReference type="PROSITE" id="PS00304">
    <property type="entry name" value="SASP_1"/>
    <property type="match status" value="1"/>
</dbReference>
<dbReference type="OrthoDB" id="1708261at2"/>
<evidence type="ECO:0000256" key="2">
    <source>
        <dbReference type="ARBA" id="ARBA00005442"/>
    </source>
</evidence>
<name>A0A6I1MGZ7_9CLOT</name>
<evidence type="ECO:0000313" key="5">
    <source>
        <dbReference type="Proteomes" id="UP000430345"/>
    </source>
</evidence>
<dbReference type="AlphaFoldDB" id="A0A6I1MGZ7"/>
<dbReference type="Gene3D" id="6.10.10.80">
    <property type="entry name" value="Small, acid-soluble spore protein, alpha/beta type-like"/>
    <property type="match status" value="1"/>
</dbReference>
<accession>A0A6I1MGZ7</accession>
<reference evidence="4 5" key="1">
    <citation type="submission" date="2019-10" db="EMBL/GenBank/DDBJ databases">
        <title>The Genome Sequence of Clostridium tarantellae Isolated from Fish Brain.</title>
        <authorList>
            <person name="Bano L."/>
            <person name="Kiel M."/>
            <person name="Sales G."/>
            <person name="Doxey A.C."/>
            <person name="Mansfield M.J."/>
            <person name="Schiavone M."/>
            <person name="Rossetto O."/>
            <person name="Pirazzini M."/>
            <person name="Dobrindt U."/>
            <person name="Montecucco C."/>
        </authorList>
    </citation>
    <scope>NUCLEOTIDE SEQUENCE [LARGE SCALE GENOMIC DNA]</scope>
    <source>
        <strain evidence="4 5">DSM 3997</strain>
    </source>
</reference>
<dbReference type="InterPro" id="IPR001448">
    <property type="entry name" value="SASP_alpha/beta-type"/>
</dbReference>
<dbReference type="Pfam" id="PF00269">
    <property type="entry name" value="SASP"/>
    <property type="match status" value="1"/>
</dbReference>
<evidence type="ECO:0000256" key="1">
    <source>
        <dbReference type="ARBA" id="ARBA00003863"/>
    </source>
</evidence>
<sequence>MSKTPLKKVIKGKLKANKELTEAEKIREQLKYEIAEELGLQEKVDSLGWGGLTSEETGRIGGIMTKRKKERKLPSNDEILGRKKTFKEI</sequence>
<keyword evidence="5" id="KW-1185">Reference proteome</keyword>
<comment type="similarity">
    <text evidence="2">Belongs to the alpha/beta-type SASP family.</text>
</comment>
<protein>
    <submittedName>
        <fullName evidence="4">Small, acid-soluble spore protein, alpha/beta type</fullName>
    </submittedName>
</protein>
<dbReference type="InterPro" id="IPR038300">
    <property type="entry name" value="SASP_sf_alpha/beta"/>
</dbReference>
<dbReference type="Proteomes" id="UP000430345">
    <property type="component" value="Unassembled WGS sequence"/>
</dbReference>
<comment type="caution">
    <text evidence="4">The sequence shown here is derived from an EMBL/GenBank/DDBJ whole genome shotgun (WGS) entry which is preliminary data.</text>
</comment>
<dbReference type="InterPro" id="IPR018126">
    <property type="entry name" value="SASP_alpha/beta-type_CS"/>
</dbReference>
<dbReference type="GO" id="GO:0003690">
    <property type="term" value="F:double-stranded DNA binding"/>
    <property type="evidence" value="ECO:0007669"/>
    <property type="project" value="InterPro"/>
</dbReference>